<evidence type="ECO:0000313" key="1">
    <source>
        <dbReference type="EMBL" id="KAL2497398.1"/>
    </source>
</evidence>
<protein>
    <submittedName>
        <fullName evidence="1">Uncharacterized protein</fullName>
    </submittedName>
</protein>
<sequence>MWENAESLWERHVGELPSPCGRGMWENAESQWERHWKCRVPVGEACGRTPSPSGSHWKCRVPVGEACENAESLWERHVRKPSPSGRGMCARLVPYRTSFEEIILEQRVH</sequence>
<dbReference type="AlphaFoldDB" id="A0ABD1SAJ0"/>
<evidence type="ECO:0000313" key="2">
    <source>
        <dbReference type="Proteomes" id="UP001604336"/>
    </source>
</evidence>
<gene>
    <name evidence="1" type="ORF">Adt_22948</name>
</gene>
<accession>A0ABD1SAJ0</accession>
<name>A0ABD1SAJ0_9LAMI</name>
<dbReference type="EMBL" id="JBFOLK010000007">
    <property type="protein sequence ID" value="KAL2497398.1"/>
    <property type="molecule type" value="Genomic_DNA"/>
</dbReference>
<keyword evidence="2" id="KW-1185">Reference proteome</keyword>
<proteinExistence type="predicted"/>
<organism evidence="1 2">
    <name type="scientific">Abeliophyllum distichum</name>
    <dbReference type="NCBI Taxonomy" id="126358"/>
    <lineage>
        <taxon>Eukaryota</taxon>
        <taxon>Viridiplantae</taxon>
        <taxon>Streptophyta</taxon>
        <taxon>Embryophyta</taxon>
        <taxon>Tracheophyta</taxon>
        <taxon>Spermatophyta</taxon>
        <taxon>Magnoliopsida</taxon>
        <taxon>eudicotyledons</taxon>
        <taxon>Gunneridae</taxon>
        <taxon>Pentapetalae</taxon>
        <taxon>asterids</taxon>
        <taxon>lamiids</taxon>
        <taxon>Lamiales</taxon>
        <taxon>Oleaceae</taxon>
        <taxon>Forsythieae</taxon>
        <taxon>Abeliophyllum</taxon>
    </lineage>
</organism>
<reference evidence="2" key="1">
    <citation type="submission" date="2024-07" db="EMBL/GenBank/DDBJ databases">
        <title>Two chromosome-level genome assemblies of Korean endemic species Abeliophyllum distichum and Forsythia ovata (Oleaceae).</title>
        <authorList>
            <person name="Jang H."/>
        </authorList>
    </citation>
    <scope>NUCLEOTIDE SEQUENCE [LARGE SCALE GENOMIC DNA]</scope>
</reference>
<dbReference type="Proteomes" id="UP001604336">
    <property type="component" value="Unassembled WGS sequence"/>
</dbReference>
<comment type="caution">
    <text evidence="1">The sequence shown here is derived from an EMBL/GenBank/DDBJ whole genome shotgun (WGS) entry which is preliminary data.</text>
</comment>